<name>A0A544T6N0_9BACI</name>
<sequence length="119" mass="14098">MERKKELKQAYKEVKIESGIYTITNKQNGKKFVASTRNFKTLNGTKFTLENGMHTNKELQEEWNQYGKEAFEMEQVEVLKMPENQFLNEKKELEKLLDQWMDKLQPYGGKGYHTKKASE</sequence>
<proteinExistence type="predicted"/>
<protein>
    <submittedName>
        <fullName evidence="1">GIY-YIG nuclease family protein</fullName>
    </submittedName>
</protein>
<dbReference type="CDD" id="cd10451">
    <property type="entry name" value="GIY-YIG_LuxR_like"/>
    <property type="match status" value="1"/>
</dbReference>
<evidence type="ECO:0000313" key="2">
    <source>
        <dbReference type="Proteomes" id="UP000317316"/>
    </source>
</evidence>
<gene>
    <name evidence="1" type="ORF">FG382_11280</name>
</gene>
<organism evidence="1 2">
    <name type="scientific">Psychrobacillus lasiicapitis</name>
    <dbReference type="NCBI Taxonomy" id="1636719"/>
    <lineage>
        <taxon>Bacteria</taxon>
        <taxon>Bacillati</taxon>
        <taxon>Bacillota</taxon>
        <taxon>Bacilli</taxon>
        <taxon>Bacillales</taxon>
        <taxon>Bacillaceae</taxon>
        <taxon>Psychrobacillus</taxon>
    </lineage>
</organism>
<dbReference type="AlphaFoldDB" id="A0A544T6N0"/>
<accession>A0A544T6N0</accession>
<evidence type="ECO:0000313" key="1">
    <source>
        <dbReference type="EMBL" id="TQR13105.1"/>
    </source>
</evidence>
<comment type="caution">
    <text evidence="1">The sequence shown here is derived from an EMBL/GenBank/DDBJ whole genome shotgun (WGS) entry which is preliminary data.</text>
</comment>
<reference evidence="1 2" key="1">
    <citation type="submission" date="2019-05" db="EMBL/GenBank/DDBJ databases">
        <title>Psychrobacillus vulpis sp. nov., a new species isolated from feces of a red fox that inhabits in The Tablas de Daimiel Natural Park, Albacete, Spain.</title>
        <authorList>
            <person name="Rodriguez M."/>
            <person name="Reina J.C."/>
            <person name="Bejar V."/>
            <person name="Llamas I."/>
        </authorList>
    </citation>
    <scope>NUCLEOTIDE SEQUENCE [LARGE SCALE GENOMIC DNA]</scope>
    <source>
        <strain evidence="1 2">NEAU-3TGS17</strain>
    </source>
</reference>
<dbReference type="InterPro" id="IPR035901">
    <property type="entry name" value="GIY-YIG_endonuc_sf"/>
</dbReference>
<dbReference type="Gene3D" id="3.40.1440.10">
    <property type="entry name" value="GIY-YIG endonuclease"/>
    <property type="match status" value="1"/>
</dbReference>
<dbReference type="SUPFAM" id="SSF82771">
    <property type="entry name" value="GIY-YIG endonuclease"/>
    <property type="match status" value="1"/>
</dbReference>
<dbReference type="Proteomes" id="UP000317316">
    <property type="component" value="Unassembled WGS sequence"/>
</dbReference>
<keyword evidence="2" id="KW-1185">Reference proteome</keyword>
<dbReference type="EMBL" id="VDGH01000006">
    <property type="protein sequence ID" value="TQR13105.1"/>
    <property type="molecule type" value="Genomic_DNA"/>
</dbReference>
<dbReference type="RefSeq" id="WP_142538986.1">
    <property type="nucleotide sequence ID" value="NZ_BMIE01000004.1"/>
</dbReference>
<dbReference type="OrthoDB" id="9134286at2"/>